<gene>
    <name evidence="14" type="ORF">LCGC14_0874790</name>
</gene>
<proteinExistence type="inferred from homology"/>
<evidence type="ECO:0000256" key="10">
    <source>
        <dbReference type="ARBA" id="ARBA00023204"/>
    </source>
</evidence>
<keyword evidence="5" id="KW-0378">Hydrolase</keyword>
<dbReference type="Gene3D" id="2.10.109.10">
    <property type="entry name" value="Umud Fragment, subunit A"/>
    <property type="match status" value="1"/>
</dbReference>
<dbReference type="GO" id="GO:0006260">
    <property type="term" value="P:DNA replication"/>
    <property type="evidence" value="ECO:0007669"/>
    <property type="project" value="UniProtKB-KW"/>
</dbReference>
<dbReference type="EMBL" id="LAZR01002719">
    <property type="protein sequence ID" value="KKN26430.1"/>
    <property type="molecule type" value="Genomic_DNA"/>
</dbReference>
<keyword evidence="6" id="KW-0068">Autocatalytic cleavage</keyword>
<name>A0A0F9P3N3_9ZZZZ</name>
<evidence type="ECO:0008006" key="15">
    <source>
        <dbReference type="Google" id="ProtNLM"/>
    </source>
</evidence>
<dbReference type="CDD" id="cd06529">
    <property type="entry name" value="S24_LexA-like"/>
    <property type="match status" value="1"/>
</dbReference>
<dbReference type="SUPFAM" id="SSF46785">
    <property type="entry name" value="Winged helix' DNA-binding domain"/>
    <property type="match status" value="1"/>
</dbReference>
<dbReference type="GO" id="GO:0004252">
    <property type="term" value="F:serine-type endopeptidase activity"/>
    <property type="evidence" value="ECO:0007669"/>
    <property type="project" value="InterPro"/>
</dbReference>
<evidence type="ECO:0000256" key="7">
    <source>
        <dbReference type="ARBA" id="ARBA00023015"/>
    </source>
</evidence>
<dbReference type="InterPro" id="IPR006197">
    <property type="entry name" value="Peptidase_S24_LexA"/>
</dbReference>
<evidence type="ECO:0000256" key="5">
    <source>
        <dbReference type="ARBA" id="ARBA00022801"/>
    </source>
</evidence>
<evidence type="ECO:0000256" key="6">
    <source>
        <dbReference type="ARBA" id="ARBA00022813"/>
    </source>
</evidence>
<dbReference type="InterPro" id="IPR036390">
    <property type="entry name" value="WH_DNA-bd_sf"/>
</dbReference>
<evidence type="ECO:0000313" key="14">
    <source>
        <dbReference type="EMBL" id="KKN26430.1"/>
    </source>
</evidence>
<comment type="similarity">
    <text evidence="1">Belongs to the peptidase S24 family.</text>
</comment>
<keyword evidence="11" id="KW-0742">SOS response</keyword>
<evidence type="ECO:0000256" key="4">
    <source>
        <dbReference type="ARBA" id="ARBA00022763"/>
    </source>
</evidence>
<keyword evidence="7" id="KW-0805">Transcription regulation</keyword>
<dbReference type="AlphaFoldDB" id="A0A0F9P3N3"/>
<dbReference type="Gene3D" id="1.10.10.10">
    <property type="entry name" value="Winged helix-like DNA-binding domain superfamily/Winged helix DNA-binding domain"/>
    <property type="match status" value="1"/>
</dbReference>
<evidence type="ECO:0000256" key="11">
    <source>
        <dbReference type="ARBA" id="ARBA00023236"/>
    </source>
</evidence>
<dbReference type="InterPro" id="IPR050077">
    <property type="entry name" value="LexA_repressor"/>
</dbReference>
<feature type="domain" description="LexA repressor DNA-binding" evidence="13">
    <location>
        <begin position="2"/>
        <end position="63"/>
    </location>
</feature>
<dbReference type="InterPro" id="IPR036286">
    <property type="entry name" value="LexA/Signal_pep-like_sf"/>
</dbReference>
<comment type="caution">
    <text evidence="14">The sequence shown here is derived from an EMBL/GenBank/DDBJ whole genome shotgun (WGS) entry which is preliminary data.</text>
</comment>
<dbReference type="InterPro" id="IPR006200">
    <property type="entry name" value="LexA"/>
</dbReference>
<evidence type="ECO:0000259" key="12">
    <source>
        <dbReference type="Pfam" id="PF00717"/>
    </source>
</evidence>
<dbReference type="PRINTS" id="PR00726">
    <property type="entry name" value="LEXASERPTASE"/>
</dbReference>
<keyword evidence="8" id="KW-0238">DNA-binding</keyword>
<dbReference type="InterPro" id="IPR036388">
    <property type="entry name" value="WH-like_DNA-bd_sf"/>
</dbReference>
<dbReference type="NCBIfam" id="TIGR00498">
    <property type="entry name" value="lexA"/>
    <property type="match status" value="1"/>
</dbReference>
<keyword evidence="10" id="KW-0234">DNA repair</keyword>
<dbReference type="GO" id="GO:0006508">
    <property type="term" value="P:proteolysis"/>
    <property type="evidence" value="ECO:0007669"/>
    <property type="project" value="InterPro"/>
</dbReference>
<dbReference type="InterPro" id="IPR006199">
    <property type="entry name" value="LexA_DNA-bd_dom"/>
</dbReference>
<feature type="domain" description="Peptidase S24/S26A/S26B/S26C" evidence="12">
    <location>
        <begin position="78"/>
        <end position="192"/>
    </location>
</feature>
<evidence type="ECO:0000256" key="3">
    <source>
        <dbReference type="ARBA" id="ARBA00022705"/>
    </source>
</evidence>
<accession>A0A0F9P3N3</accession>
<dbReference type="Pfam" id="PF01726">
    <property type="entry name" value="LexA_DNA_bind"/>
    <property type="match status" value="1"/>
</dbReference>
<evidence type="ECO:0000259" key="13">
    <source>
        <dbReference type="Pfam" id="PF01726"/>
    </source>
</evidence>
<dbReference type="HAMAP" id="MF_00015">
    <property type="entry name" value="LexA"/>
    <property type="match status" value="1"/>
</dbReference>
<keyword evidence="2" id="KW-0678">Repressor</keyword>
<dbReference type="GO" id="GO:0006281">
    <property type="term" value="P:DNA repair"/>
    <property type="evidence" value="ECO:0007669"/>
    <property type="project" value="UniProtKB-KW"/>
</dbReference>
<dbReference type="GO" id="GO:0009432">
    <property type="term" value="P:SOS response"/>
    <property type="evidence" value="ECO:0007669"/>
    <property type="project" value="UniProtKB-KW"/>
</dbReference>
<dbReference type="GO" id="GO:0045892">
    <property type="term" value="P:negative regulation of DNA-templated transcription"/>
    <property type="evidence" value="ECO:0007669"/>
    <property type="project" value="InterPro"/>
</dbReference>
<protein>
    <recommendedName>
        <fullName evidence="15">LexA repressor</fullName>
    </recommendedName>
</protein>
<reference evidence="14" key="1">
    <citation type="journal article" date="2015" name="Nature">
        <title>Complex archaea that bridge the gap between prokaryotes and eukaryotes.</title>
        <authorList>
            <person name="Spang A."/>
            <person name="Saw J.H."/>
            <person name="Jorgensen S.L."/>
            <person name="Zaremba-Niedzwiedzka K."/>
            <person name="Martijn J."/>
            <person name="Lind A.E."/>
            <person name="van Eijk R."/>
            <person name="Schleper C."/>
            <person name="Guy L."/>
            <person name="Ettema T.J."/>
        </authorList>
    </citation>
    <scope>NUCLEOTIDE SEQUENCE</scope>
</reference>
<evidence type="ECO:0000256" key="1">
    <source>
        <dbReference type="ARBA" id="ARBA00007484"/>
    </source>
</evidence>
<dbReference type="SUPFAM" id="SSF51306">
    <property type="entry name" value="LexA/Signal peptidase"/>
    <property type="match status" value="1"/>
</dbReference>
<keyword evidence="4" id="KW-0227">DNA damage</keyword>
<dbReference type="InterPro" id="IPR039418">
    <property type="entry name" value="LexA-like"/>
</dbReference>
<dbReference type="PANTHER" id="PTHR33516:SF2">
    <property type="entry name" value="LEXA REPRESSOR-RELATED"/>
    <property type="match status" value="1"/>
</dbReference>
<dbReference type="GO" id="GO:0003677">
    <property type="term" value="F:DNA binding"/>
    <property type="evidence" value="ECO:0007669"/>
    <property type="project" value="UniProtKB-KW"/>
</dbReference>
<keyword evidence="3" id="KW-0235">DNA replication</keyword>
<organism evidence="14">
    <name type="scientific">marine sediment metagenome</name>
    <dbReference type="NCBI Taxonomy" id="412755"/>
    <lineage>
        <taxon>unclassified sequences</taxon>
        <taxon>metagenomes</taxon>
        <taxon>ecological metagenomes</taxon>
    </lineage>
</organism>
<dbReference type="PANTHER" id="PTHR33516">
    <property type="entry name" value="LEXA REPRESSOR"/>
    <property type="match status" value="1"/>
</dbReference>
<dbReference type="InterPro" id="IPR015927">
    <property type="entry name" value="Peptidase_S24_S26A/B/C"/>
</dbReference>
<sequence length="199" mass="21845">MLTQRESDTLEFIRKYIKEEGKAPLVSEIARNLGITSHGTAHRYIKSLINAGYLEQLPLRTRGLKLAETQDPDSLSLPVMGKIAAGRLIEAVQDESEINLGDMFLGTSRYVLKITGESMIGKGIMPGDYVVVETARAAKDGDIVVALVDNNEATLKTLLINDDETLTLMPANESYDPITLSARRLDIQGVIVGQLRTYP</sequence>
<evidence type="ECO:0000256" key="9">
    <source>
        <dbReference type="ARBA" id="ARBA00023163"/>
    </source>
</evidence>
<keyword evidence="9" id="KW-0804">Transcription</keyword>
<evidence type="ECO:0000256" key="2">
    <source>
        <dbReference type="ARBA" id="ARBA00022491"/>
    </source>
</evidence>
<evidence type="ECO:0000256" key="8">
    <source>
        <dbReference type="ARBA" id="ARBA00023125"/>
    </source>
</evidence>
<dbReference type="Pfam" id="PF00717">
    <property type="entry name" value="Peptidase_S24"/>
    <property type="match status" value="1"/>
</dbReference>